<dbReference type="Pfam" id="PF07765">
    <property type="entry name" value="KIP1"/>
    <property type="match status" value="1"/>
</dbReference>
<dbReference type="Proteomes" id="UP000188268">
    <property type="component" value="Unassembled WGS sequence"/>
</dbReference>
<dbReference type="Gene3D" id="1.10.287.1490">
    <property type="match status" value="1"/>
</dbReference>
<dbReference type="AlphaFoldDB" id="A0A1R3IK78"/>
<organism evidence="6 7">
    <name type="scientific">Corchorus capsularis</name>
    <name type="common">Jute</name>
    <dbReference type="NCBI Taxonomy" id="210143"/>
    <lineage>
        <taxon>Eukaryota</taxon>
        <taxon>Viridiplantae</taxon>
        <taxon>Streptophyta</taxon>
        <taxon>Embryophyta</taxon>
        <taxon>Tracheophyta</taxon>
        <taxon>Spermatophyta</taxon>
        <taxon>Magnoliopsida</taxon>
        <taxon>eudicotyledons</taxon>
        <taxon>Gunneridae</taxon>
        <taxon>Pentapetalae</taxon>
        <taxon>rosids</taxon>
        <taxon>malvids</taxon>
        <taxon>Malvales</taxon>
        <taxon>Malvaceae</taxon>
        <taxon>Grewioideae</taxon>
        <taxon>Apeibeae</taxon>
        <taxon>Corchorus</taxon>
    </lineage>
</organism>
<feature type="compositionally biased region" description="Low complexity" evidence="4">
    <location>
        <begin position="110"/>
        <end position="121"/>
    </location>
</feature>
<comment type="caution">
    <text evidence="6">The sequence shown here is derived from an EMBL/GenBank/DDBJ whole genome shotgun (WGS) entry which is preliminary data.</text>
</comment>
<feature type="coiled-coil region" evidence="3">
    <location>
        <begin position="425"/>
        <end position="519"/>
    </location>
</feature>
<dbReference type="Gramene" id="OMO83002">
    <property type="protein sequence ID" value="OMO83002"/>
    <property type="gene ID" value="CCACVL1_11617"/>
</dbReference>
<dbReference type="EMBL" id="AWWV01009932">
    <property type="protein sequence ID" value="OMO83002.1"/>
    <property type="molecule type" value="Genomic_DNA"/>
</dbReference>
<dbReference type="OrthoDB" id="1877257at2759"/>
<dbReference type="STRING" id="210143.A0A1R3IK78"/>
<reference evidence="6 7" key="1">
    <citation type="submission" date="2013-09" db="EMBL/GenBank/DDBJ databases">
        <title>Corchorus capsularis genome sequencing.</title>
        <authorList>
            <person name="Alam M."/>
            <person name="Haque M.S."/>
            <person name="Islam M.S."/>
            <person name="Emdad E.M."/>
            <person name="Islam M.M."/>
            <person name="Ahmed B."/>
            <person name="Halim A."/>
            <person name="Hossen Q.M.M."/>
            <person name="Hossain M.Z."/>
            <person name="Ahmed R."/>
            <person name="Khan M.M."/>
            <person name="Islam R."/>
            <person name="Rashid M.M."/>
            <person name="Khan S.A."/>
            <person name="Rahman M.S."/>
            <person name="Alam M."/>
        </authorList>
    </citation>
    <scope>NUCLEOTIDE SEQUENCE [LARGE SCALE GENOMIC DNA]</scope>
    <source>
        <strain evidence="7">cv. CVL-1</strain>
        <tissue evidence="6">Whole seedling</tissue>
    </source>
</reference>
<evidence type="ECO:0000256" key="3">
    <source>
        <dbReference type="SAM" id="Coils"/>
    </source>
</evidence>
<evidence type="ECO:0000256" key="1">
    <source>
        <dbReference type="ARBA" id="ARBA00023054"/>
    </source>
</evidence>
<evidence type="ECO:0000313" key="6">
    <source>
        <dbReference type="EMBL" id="OMO83002.1"/>
    </source>
</evidence>
<feature type="coiled-coil region" evidence="3">
    <location>
        <begin position="548"/>
        <end position="582"/>
    </location>
</feature>
<dbReference type="PROSITE" id="PS51774">
    <property type="entry name" value="NAB"/>
    <property type="match status" value="1"/>
</dbReference>
<accession>A0A1R3IK78</accession>
<proteinExistence type="inferred from homology"/>
<dbReference type="InterPro" id="IPR051861">
    <property type="entry name" value="NET_actin-binding_domain"/>
</dbReference>
<name>A0A1R3IK78_COCAP</name>
<sequence length="619" mass="71224">MANSSGQLIKSMKRAESRKSHSWLWDSHISPKNSKWLAENLEEMDRSVKRMLKLIEEDGDSFAKKAEMYYQKRPELISHVEEFYRMYRALAERYDHLTGELRKSIPSDLQSQGSGISDISSELPYVFPSPDQKLSRRKSGPRAAGFDVFLGSGGSSSDVYQKEGDESSSLTDSESESDDSSVNNYSVLSGNGSDQGMSRKITELEIELREVKEKLRVLEGEDTDSSVTGAKNVSSDLLARTGEYEEELRVANKKLQLSEEKITWLSIELQKYKPLETAEFDLSEEEKVKMQKTELELELNQSSGLQETNGVMEKETQPLDGKMQALVEELRSTKEMLQDSEKELASLKLEKKQSDEKIKNLQGQLDTAQREITTWKSKLNTEKREVSKLQERIARLKTSLSDRDHEVRDLKIAVSDAEQKIFPEKAQIKAEISNLLEERTCFEEQLREWESRGRSLEDEIRMIVNEKGELEERLHSEIELLKVEIAERGDCIKSLNENLETLKSERDELKAKTDSLKAEVSSRDDQIGEMDKHLHQLHMEHVELIASAEGEHKMVQELQTRAKELEDEIERQRIAILEGAEEKREAIRQLCFSLEHYRNDYDRLRQAFMGHKRVPVLAT</sequence>
<feature type="compositionally biased region" description="Polar residues" evidence="4">
    <location>
        <begin position="182"/>
        <end position="196"/>
    </location>
</feature>
<feature type="coiled-coil region" evidence="3">
    <location>
        <begin position="323"/>
        <end position="399"/>
    </location>
</feature>
<dbReference type="PANTHER" id="PTHR32258">
    <property type="entry name" value="PROTEIN NETWORKED 4A"/>
    <property type="match status" value="1"/>
</dbReference>
<feature type="region of interest" description="Disordered" evidence="4">
    <location>
        <begin position="105"/>
        <end position="124"/>
    </location>
</feature>
<keyword evidence="1 3" id="KW-0175">Coiled coil</keyword>
<evidence type="ECO:0000313" key="7">
    <source>
        <dbReference type="Proteomes" id="UP000188268"/>
    </source>
</evidence>
<dbReference type="GO" id="GO:0003779">
    <property type="term" value="F:actin binding"/>
    <property type="evidence" value="ECO:0007669"/>
    <property type="project" value="InterPro"/>
</dbReference>
<dbReference type="SUPFAM" id="SSF57997">
    <property type="entry name" value="Tropomyosin"/>
    <property type="match status" value="1"/>
</dbReference>
<dbReference type="OMA" id="HQLHMEH"/>
<protein>
    <submittedName>
        <fullName evidence="6">Prefoldin</fullName>
    </submittedName>
</protein>
<evidence type="ECO:0000256" key="2">
    <source>
        <dbReference type="ARBA" id="ARBA00038006"/>
    </source>
</evidence>
<dbReference type="InterPro" id="IPR011684">
    <property type="entry name" value="NAB"/>
</dbReference>
<feature type="domain" description="NAB" evidence="5">
    <location>
        <begin position="21"/>
        <end position="101"/>
    </location>
</feature>
<evidence type="ECO:0000256" key="4">
    <source>
        <dbReference type="SAM" id="MobiDB-lite"/>
    </source>
</evidence>
<evidence type="ECO:0000259" key="5">
    <source>
        <dbReference type="PROSITE" id="PS51774"/>
    </source>
</evidence>
<dbReference type="PANTHER" id="PTHR32258:SF3">
    <property type="entry name" value="PROTEIN NETWORKED 4A"/>
    <property type="match status" value="1"/>
</dbReference>
<gene>
    <name evidence="6" type="ORF">CCACVL1_11617</name>
</gene>
<comment type="similarity">
    <text evidence="2">Belongs to the NET family.</text>
</comment>
<dbReference type="GO" id="GO:0005774">
    <property type="term" value="C:vacuolar membrane"/>
    <property type="evidence" value="ECO:0007669"/>
    <property type="project" value="TreeGrafter"/>
</dbReference>
<keyword evidence="7" id="KW-1185">Reference proteome</keyword>
<feature type="region of interest" description="Disordered" evidence="4">
    <location>
        <begin position="156"/>
        <end position="196"/>
    </location>
</feature>